<accession>A0AAX1QBT5</accession>
<protein>
    <recommendedName>
        <fullName evidence="3">DUF4275 family protein</fullName>
    </recommendedName>
</protein>
<dbReference type="Proteomes" id="UP000250174">
    <property type="component" value="Unassembled WGS sequence"/>
</dbReference>
<evidence type="ECO:0000313" key="2">
    <source>
        <dbReference type="Proteomes" id="UP000250174"/>
    </source>
</evidence>
<proteinExistence type="predicted"/>
<name>A0AAX1QBT5_9BACI</name>
<dbReference type="Pfam" id="PF14101">
    <property type="entry name" value="DUF4275"/>
    <property type="match status" value="1"/>
</dbReference>
<evidence type="ECO:0000313" key="1">
    <source>
        <dbReference type="EMBL" id="RAS78365.1"/>
    </source>
</evidence>
<dbReference type="AlphaFoldDB" id="A0AAX1QBT5"/>
<reference evidence="1 2" key="1">
    <citation type="submission" date="2016-03" db="EMBL/GenBank/DDBJ databases">
        <title>Comparison of Bacillus endophyticus and B. anthracis characteristics using whole genome sequence analysis and microbiological techniques.</title>
        <authorList>
            <person name="Lekota K.E."/>
            <person name="Mafofo J."/>
            <person name="Rees J."/>
            <person name="Muchadeyi F.C."/>
            <person name="Madoroba E."/>
            <person name="Van Heerden H."/>
        </authorList>
    </citation>
    <scope>NUCLEOTIDE SEQUENCE [LARGE SCALE GENOMIC DNA]</scope>
    <source>
        <strain evidence="1 2">3631_10C</strain>
    </source>
</reference>
<sequence>MILGFKNKLEEKGLIFNELEGKAGDFKKKWEEVFLNNISKSQKKKIKIDSFLWHIFSYEKLPCLKGEEAIEAFDKQTKKECYIFEQHEDNAFKVMNTHKLKAKDITTELGEYLSDIYIASSCFTWTYIVTHEKECGPYFYKKED</sequence>
<organism evidence="1 2">
    <name type="scientific">Priestia endophytica</name>
    <dbReference type="NCBI Taxonomy" id="135735"/>
    <lineage>
        <taxon>Bacteria</taxon>
        <taxon>Bacillati</taxon>
        <taxon>Bacillota</taxon>
        <taxon>Bacilli</taxon>
        <taxon>Bacillales</taxon>
        <taxon>Bacillaceae</taxon>
        <taxon>Priestia</taxon>
    </lineage>
</organism>
<dbReference type="InterPro" id="IPR025454">
    <property type="entry name" value="DUF4275"/>
</dbReference>
<evidence type="ECO:0008006" key="3">
    <source>
        <dbReference type="Google" id="ProtNLM"/>
    </source>
</evidence>
<dbReference type="EMBL" id="LVYK01000014">
    <property type="protein sequence ID" value="RAS78365.1"/>
    <property type="molecule type" value="Genomic_DNA"/>
</dbReference>
<gene>
    <name evidence="1" type="ORF">A3864_09005</name>
</gene>
<comment type="caution">
    <text evidence="1">The sequence shown here is derived from an EMBL/GenBank/DDBJ whole genome shotgun (WGS) entry which is preliminary data.</text>
</comment>